<evidence type="ECO:0000256" key="3">
    <source>
        <dbReference type="ARBA" id="ARBA00004177"/>
    </source>
</evidence>
<dbReference type="SUPFAM" id="SSF57850">
    <property type="entry name" value="RING/U-box"/>
    <property type="match status" value="1"/>
</dbReference>
<evidence type="ECO:0000256" key="1">
    <source>
        <dbReference type="ARBA" id="ARBA00000900"/>
    </source>
</evidence>
<keyword evidence="12" id="KW-0833">Ubl conjugation pathway</keyword>
<accession>A0A5E8BF33</accession>
<dbReference type="Gene3D" id="3.30.40.10">
    <property type="entry name" value="Zinc/RING finger domain, C3HC4 (zinc finger)"/>
    <property type="match status" value="2"/>
</dbReference>
<evidence type="ECO:0000259" key="19">
    <source>
        <dbReference type="PROSITE" id="PS50089"/>
    </source>
</evidence>
<dbReference type="SMART" id="SM00184">
    <property type="entry name" value="RING"/>
    <property type="match status" value="1"/>
</dbReference>
<dbReference type="GO" id="GO:0032266">
    <property type="term" value="F:phosphatidylinositol-3-phosphate binding"/>
    <property type="evidence" value="ECO:0007669"/>
    <property type="project" value="UniProtKB-ARBA"/>
</dbReference>
<dbReference type="EMBL" id="CABVLU010000002">
    <property type="protein sequence ID" value="VVT49352.1"/>
    <property type="molecule type" value="Genomic_DNA"/>
</dbReference>
<evidence type="ECO:0000256" key="11">
    <source>
        <dbReference type="ARBA" id="ARBA00022771"/>
    </source>
</evidence>
<name>A0A5E8BF33_9ASCO</name>
<dbReference type="SUPFAM" id="SSF57903">
    <property type="entry name" value="FYVE/PHD zinc finger"/>
    <property type="match status" value="1"/>
</dbReference>
<keyword evidence="7" id="KW-0808">Transferase</keyword>
<reference evidence="21 22" key="1">
    <citation type="submission" date="2019-09" db="EMBL/GenBank/DDBJ databases">
        <authorList>
            <person name="Brejova B."/>
        </authorList>
    </citation>
    <scope>NUCLEOTIDE SEQUENCE [LARGE SCALE GENOMIC DNA]</scope>
</reference>
<keyword evidence="16" id="KW-0449">Lipoprotein</keyword>
<dbReference type="GO" id="GO:0005768">
    <property type="term" value="C:endosome"/>
    <property type="evidence" value="ECO:0007669"/>
    <property type="project" value="UniProtKB-SubCell"/>
</dbReference>
<dbReference type="GO" id="GO:0008270">
    <property type="term" value="F:zinc ion binding"/>
    <property type="evidence" value="ECO:0007669"/>
    <property type="project" value="UniProtKB-KW"/>
</dbReference>
<dbReference type="PROSITE" id="PS50089">
    <property type="entry name" value="ZF_RING_2"/>
    <property type="match status" value="1"/>
</dbReference>
<dbReference type="Pfam" id="PF13639">
    <property type="entry name" value="zf-RING_2"/>
    <property type="match status" value="1"/>
</dbReference>
<dbReference type="PANTHER" id="PTHR46661:SF4">
    <property type="entry name" value="RING-TYPE DOMAIN-CONTAINING PROTEIN"/>
    <property type="match status" value="1"/>
</dbReference>
<evidence type="ECO:0000256" key="12">
    <source>
        <dbReference type="ARBA" id="ARBA00022786"/>
    </source>
</evidence>
<dbReference type="OrthoDB" id="660555at2759"/>
<keyword evidence="9" id="KW-0479">Metal-binding</keyword>
<evidence type="ECO:0000256" key="8">
    <source>
        <dbReference type="ARBA" id="ARBA00022707"/>
    </source>
</evidence>
<dbReference type="PANTHER" id="PTHR46661">
    <property type="entry name" value="E3 UBIQUITIN-PROTEIN LIGASE ZNRF1-LIKE PROTEIN"/>
    <property type="match status" value="1"/>
</dbReference>
<dbReference type="CDD" id="cd16489">
    <property type="entry name" value="mRING-CH-C4HC2H_ZNRF"/>
    <property type="match status" value="1"/>
</dbReference>
<feature type="compositionally biased region" description="Low complexity" evidence="18">
    <location>
        <begin position="109"/>
        <end position="129"/>
    </location>
</feature>
<organism evidence="21 22">
    <name type="scientific">Magnusiomyces paraingens</name>
    <dbReference type="NCBI Taxonomy" id="2606893"/>
    <lineage>
        <taxon>Eukaryota</taxon>
        <taxon>Fungi</taxon>
        <taxon>Dikarya</taxon>
        <taxon>Ascomycota</taxon>
        <taxon>Saccharomycotina</taxon>
        <taxon>Dipodascomycetes</taxon>
        <taxon>Dipodascales</taxon>
        <taxon>Dipodascaceae</taxon>
        <taxon>Magnusiomyces</taxon>
    </lineage>
</organism>
<evidence type="ECO:0000256" key="5">
    <source>
        <dbReference type="ARBA" id="ARBA00004906"/>
    </source>
</evidence>
<dbReference type="InterPro" id="IPR017455">
    <property type="entry name" value="Znf_FYVE-rel"/>
</dbReference>
<feature type="compositionally biased region" description="Polar residues" evidence="18">
    <location>
        <begin position="164"/>
        <end position="175"/>
    </location>
</feature>
<comment type="pathway">
    <text evidence="5">Protein modification; protein ubiquitination.</text>
</comment>
<evidence type="ECO:0000256" key="4">
    <source>
        <dbReference type="ARBA" id="ARBA00004371"/>
    </source>
</evidence>
<feature type="domain" description="RING-type" evidence="19">
    <location>
        <begin position="377"/>
        <end position="419"/>
    </location>
</feature>
<feature type="compositionally biased region" description="Low complexity" evidence="18">
    <location>
        <begin position="189"/>
        <end position="212"/>
    </location>
</feature>
<sequence length="423" mass="45890">MPPSPLMSAANRINLDGVPQWQPDDQVLACPLCDHRFTLFFRRHHCRRCGRVVCGSCSAVKTTYLPSSYVVCPPSQIFLETPHIPHRTCDECVEELEMIRSALRAHIPASRSSRSGGSGSRAAQDGSSSTVTAQSQGATPIVAPLSRRLRRSSSASSIIRAPVTSANNRPATITSQEHHNHHNQNVSLPTSAGPSSSSSSAGPSTSPQQSSSCAHKRIFQVESTAVAVEDEEDDDNDNDNDADSIAGPSSASDQHNMALPPLPATTRSHRDSASSAATLTSASGTPQTSSSLSLRRSSRRHNHESLSTPVAELDEDDRCPVCNRRFDPLLTETDRENHITECLKEAEFSGSLEQTHRANRMIVYKLSAREAKALGECVICFEDFVEGDSVGRLECLCIYHEKCILDWFARKGAGECPVHAVHV</sequence>
<evidence type="ECO:0000259" key="20">
    <source>
        <dbReference type="PROSITE" id="PS50178"/>
    </source>
</evidence>
<evidence type="ECO:0000256" key="18">
    <source>
        <dbReference type="SAM" id="MobiDB-lite"/>
    </source>
</evidence>
<dbReference type="RefSeq" id="XP_031852838.1">
    <property type="nucleotide sequence ID" value="XM_031996947.1"/>
</dbReference>
<dbReference type="EC" id="2.3.2.27" evidence="6"/>
<evidence type="ECO:0000313" key="22">
    <source>
        <dbReference type="Proteomes" id="UP000398389"/>
    </source>
</evidence>
<evidence type="ECO:0000256" key="6">
    <source>
        <dbReference type="ARBA" id="ARBA00012483"/>
    </source>
</evidence>
<dbReference type="GeneID" id="43581047"/>
<protein>
    <recommendedName>
        <fullName evidence="6">RING-type E3 ubiquitin transferase</fullName>
        <ecNumber evidence="6">2.3.2.27</ecNumber>
    </recommendedName>
</protein>
<dbReference type="GO" id="GO:0070936">
    <property type="term" value="P:protein K48-linked ubiquitination"/>
    <property type="evidence" value="ECO:0007669"/>
    <property type="project" value="TreeGrafter"/>
</dbReference>
<dbReference type="InterPro" id="IPR013083">
    <property type="entry name" value="Znf_RING/FYVE/PHD"/>
</dbReference>
<evidence type="ECO:0000256" key="10">
    <source>
        <dbReference type="ARBA" id="ARBA00022753"/>
    </source>
</evidence>
<keyword evidence="22" id="KW-1185">Reference proteome</keyword>
<keyword evidence="13" id="KW-0862">Zinc</keyword>
<evidence type="ECO:0000256" key="2">
    <source>
        <dbReference type="ARBA" id="ARBA00004170"/>
    </source>
</evidence>
<dbReference type="GO" id="GO:0061630">
    <property type="term" value="F:ubiquitin protein ligase activity"/>
    <property type="evidence" value="ECO:0007669"/>
    <property type="project" value="UniProtKB-EC"/>
</dbReference>
<dbReference type="InterPro" id="IPR011011">
    <property type="entry name" value="Znf_FYVE_PHD"/>
</dbReference>
<comment type="catalytic activity">
    <reaction evidence="1">
        <text>S-ubiquitinyl-[E2 ubiquitin-conjugating enzyme]-L-cysteine + [acceptor protein]-L-lysine = [E2 ubiquitin-conjugating enzyme]-L-cysteine + N(6)-ubiquitinyl-[acceptor protein]-L-lysine.</text>
        <dbReference type="EC" id="2.3.2.27"/>
    </reaction>
</comment>
<evidence type="ECO:0000256" key="15">
    <source>
        <dbReference type="ARBA" id="ARBA00023228"/>
    </source>
</evidence>
<feature type="domain" description="FYVE-type" evidence="20">
    <location>
        <begin position="24"/>
        <end position="97"/>
    </location>
</feature>
<dbReference type="AlphaFoldDB" id="A0A5E8BF33"/>
<keyword evidence="15" id="KW-0458">Lysosome</keyword>
<evidence type="ECO:0000256" key="13">
    <source>
        <dbReference type="ARBA" id="ARBA00022833"/>
    </source>
</evidence>
<dbReference type="Pfam" id="PF01363">
    <property type="entry name" value="FYVE"/>
    <property type="match status" value="1"/>
</dbReference>
<dbReference type="InterPro" id="IPR001841">
    <property type="entry name" value="Znf_RING"/>
</dbReference>
<dbReference type="GO" id="GO:0016020">
    <property type="term" value="C:membrane"/>
    <property type="evidence" value="ECO:0007669"/>
    <property type="project" value="UniProtKB-SubCell"/>
</dbReference>
<feature type="compositionally biased region" description="Low complexity" evidence="18">
    <location>
        <begin position="152"/>
        <end position="161"/>
    </location>
</feature>
<dbReference type="PROSITE" id="PS50178">
    <property type="entry name" value="ZF_FYVE"/>
    <property type="match status" value="1"/>
</dbReference>
<evidence type="ECO:0000313" key="21">
    <source>
        <dbReference type="EMBL" id="VVT49352.1"/>
    </source>
</evidence>
<evidence type="ECO:0000256" key="17">
    <source>
        <dbReference type="PROSITE-ProRule" id="PRU00175"/>
    </source>
</evidence>
<feature type="region of interest" description="Disordered" evidence="18">
    <location>
        <begin position="107"/>
        <end position="215"/>
    </location>
</feature>
<dbReference type="InterPro" id="IPR000306">
    <property type="entry name" value="Znf_FYVE"/>
</dbReference>
<dbReference type="GO" id="GO:0043161">
    <property type="term" value="P:proteasome-mediated ubiquitin-dependent protein catabolic process"/>
    <property type="evidence" value="ECO:0007669"/>
    <property type="project" value="TreeGrafter"/>
</dbReference>
<evidence type="ECO:0000256" key="16">
    <source>
        <dbReference type="ARBA" id="ARBA00023288"/>
    </source>
</evidence>
<evidence type="ECO:0000256" key="14">
    <source>
        <dbReference type="ARBA" id="ARBA00023136"/>
    </source>
</evidence>
<comment type="subcellular location">
    <subcellularLocation>
        <location evidence="3">Endosome</location>
    </subcellularLocation>
    <subcellularLocation>
        <location evidence="4">Lysosome</location>
    </subcellularLocation>
    <subcellularLocation>
        <location evidence="2">Membrane</location>
        <topology evidence="2">Peripheral membrane protein</topology>
    </subcellularLocation>
</comment>
<dbReference type="Proteomes" id="UP000398389">
    <property type="component" value="Unassembled WGS sequence"/>
</dbReference>
<keyword evidence="8" id="KW-0519">Myristate</keyword>
<gene>
    <name evidence="21" type="ORF">SAPINGB_P002228</name>
</gene>
<dbReference type="SMART" id="SM00064">
    <property type="entry name" value="FYVE"/>
    <property type="match status" value="1"/>
</dbReference>
<feature type="region of interest" description="Disordered" evidence="18">
    <location>
        <begin position="229"/>
        <end position="311"/>
    </location>
</feature>
<keyword evidence="14" id="KW-0472">Membrane</keyword>
<feature type="compositionally biased region" description="Low complexity" evidence="18">
    <location>
        <begin position="273"/>
        <end position="295"/>
    </location>
</feature>
<dbReference type="InterPro" id="IPR051878">
    <property type="entry name" value="ZNRF_ubiq-protein_ligase"/>
</dbReference>
<keyword evidence="10" id="KW-0967">Endosome</keyword>
<proteinExistence type="predicted"/>
<feature type="compositionally biased region" description="Acidic residues" evidence="18">
    <location>
        <begin position="229"/>
        <end position="242"/>
    </location>
</feature>
<keyword evidence="11 17" id="KW-0863">Zinc-finger</keyword>
<evidence type="ECO:0000256" key="7">
    <source>
        <dbReference type="ARBA" id="ARBA00022679"/>
    </source>
</evidence>
<evidence type="ECO:0000256" key="9">
    <source>
        <dbReference type="ARBA" id="ARBA00022723"/>
    </source>
</evidence>